<dbReference type="InterPro" id="IPR036388">
    <property type="entry name" value="WH-like_DNA-bd_sf"/>
</dbReference>
<dbReference type="PANTHER" id="PTHR30146">
    <property type="entry name" value="LACI-RELATED TRANSCRIPTIONAL REPRESSOR"/>
    <property type="match status" value="1"/>
</dbReference>
<evidence type="ECO:0000256" key="2">
    <source>
        <dbReference type="ARBA" id="ARBA00023015"/>
    </source>
</evidence>
<name>A0A645CMZ1_9ZZZZ</name>
<keyword evidence="3" id="KW-0238">DNA-binding</keyword>
<keyword evidence="2" id="KW-0805">Transcription regulation</keyword>
<organism evidence="6">
    <name type="scientific">bioreactor metagenome</name>
    <dbReference type="NCBI Taxonomy" id="1076179"/>
    <lineage>
        <taxon>unclassified sequences</taxon>
        <taxon>metagenomes</taxon>
        <taxon>ecological metagenomes</taxon>
    </lineage>
</organism>
<dbReference type="CDD" id="cd07377">
    <property type="entry name" value="WHTH_GntR"/>
    <property type="match status" value="1"/>
</dbReference>
<evidence type="ECO:0000256" key="4">
    <source>
        <dbReference type="ARBA" id="ARBA00023163"/>
    </source>
</evidence>
<dbReference type="Pfam" id="PF13377">
    <property type="entry name" value="Peripla_BP_3"/>
    <property type="match status" value="1"/>
</dbReference>
<feature type="domain" description="HTH gntR-type" evidence="5">
    <location>
        <begin position="5"/>
        <end position="73"/>
    </location>
</feature>
<dbReference type="GO" id="GO:0003700">
    <property type="term" value="F:DNA-binding transcription factor activity"/>
    <property type="evidence" value="ECO:0007669"/>
    <property type="project" value="InterPro"/>
</dbReference>
<dbReference type="SUPFAM" id="SSF53822">
    <property type="entry name" value="Periplasmic binding protein-like I"/>
    <property type="match status" value="1"/>
</dbReference>
<evidence type="ECO:0000313" key="6">
    <source>
        <dbReference type="EMBL" id="MPM78410.1"/>
    </source>
</evidence>
<proteinExistence type="predicted"/>
<gene>
    <name evidence="6" type="primary">purR_54</name>
    <name evidence="6" type="ORF">SDC9_125421</name>
</gene>
<comment type="caution">
    <text evidence="6">The sequence shown here is derived from an EMBL/GenBank/DDBJ whole genome shotgun (WGS) entry which is preliminary data.</text>
</comment>
<sequence>MHHVLDKTESLKKTLTYEILSGYYTVGSKLPSERALSEKYNISRNTVRLTLEELETAGVIMRLPRSGAVITPAAPVILRDDASPEVGLSVAWILPPDQISNPVVQTIFAVFTNYCSPRVRVSVIFIDQLAQEEFNGFQFDMAILFSISDQTLRRKIKKRIPHLILLNAIDEEFDYIAPDNRLGGRMMAELLIRCGHRKIGGVSFDELSPGSDFKERLDGCFEVFQQAGIAFEPYKIQAALFYDCRYRRQMIAPAVETDFTALLAGCDAIAAELCTAAAARGKNIPADLSVIGFDDQFYASFMQPPLTTVKYPAEAIAIHLADVTEKLLKGETGRIQKLIAPTLIERQSVRSIIH</sequence>
<reference evidence="6" key="1">
    <citation type="submission" date="2019-08" db="EMBL/GenBank/DDBJ databases">
        <authorList>
            <person name="Kucharzyk K."/>
            <person name="Murdoch R.W."/>
            <person name="Higgins S."/>
            <person name="Loffler F."/>
        </authorList>
    </citation>
    <scope>NUCLEOTIDE SEQUENCE</scope>
</reference>
<dbReference type="Gene3D" id="3.40.50.2300">
    <property type="match status" value="2"/>
</dbReference>
<dbReference type="PANTHER" id="PTHR30146:SF148">
    <property type="entry name" value="HTH-TYPE TRANSCRIPTIONAL REPRESSOR PURR-RELATED"/>
    <property type="match status" value="1"/>
</dbReference>
<dbReference type="SUPFAM" id="SSF46785">
    <property type="entry name" value="Winged helix' DNA-binding domain"/>
    <property type="match status" value="1"/>
</dbReference>
<dbReference type="AlphaFoldDB" id="A0A645CMZ1"/>
<dbReference type="InterPro" id="IPR028082">
    <property type="entry name" value="Peripla_BP_I"/>
</dbReference>
<dbReference type="SMART" id="SM00345">
    <property type="entry name" value="HTH_GNTR"/>
    <property type="match status" value="1"/>
</dbReference>
<evidence type="ECO:0000256" key="3">
    <source>
        <dbReference type="ARBA" id="ARBA00023125"/>
    </source>
</evidence>
<keyword evidence="4" id="KW-0804">Transcription</keyword>
<evidence type="ECO:0000259" key="5">
    <source>
        <dbReference type="PROSITE" id="PS50949"/>
    </source>
</evidence>
<dbReference type="InterPro" id="IPR000524">
    <property type="entry name" value="Tscrpt_reg_HTH_GntR"/>
</dbReference>
<dbReference type="InterPro" id="IPR046335">
    <property type="entry name" value="LacI/GalR-like_sensor"/>
</dbReference>
<dbReference type="EMBL" id="VSSQ01028623">
    <property type="protein sequence ID" value="MPM78410.1"/>
    <property type="molecule type" value="Genomic_DNA"/>
</dbReference>
<dbReference type="CDD" id="cd06267">
    <property type="entry name" value="PBP1_LacI_sugar_binding-like"/>
    <property type="match status" value="1"/>
</dbReference>
<accession>A0A645CMZ1</accession>
<dbReference type="Gene3D" id="1.10.10.10">
    <property type="entry name" value="Winged helix-like DNA-binding domain superfamily/Winged helix DNA-binding domain"/>
    <property type="match status" value="1"/>
</dbReference>
<dbReference type="InterPro" id="IPR036390">
    <property type="entry name" value="WH_DNA-bd_sf"/>
</dbReference>
<dbReference type="PRINTS" id="PR00035">
    <property type="entry name" value="HTHGNTR"/>
</dbReference>
<dbReference type="Pfam" id="PF00392">
    <property type="entry name" value="GntR"/>
    <property type="match status" value="1"/>
</dbReference>
<evidence type="ECO:0000256" key="1">
    <source>
        <dbReference type="ARBA" id="ARBA00022491"/>
    </source>
</evidence>
<protein>
    <submittedName>
        <fullName evidence="6">HTH-type transcriptional repressor PurR</fullName>
    </submittedName>
</protein>
<dbReference type="PROSITE" id="PS50949">
    <property type="entry name" value="HTH_GNTR"/>
    <property type="match status" value="1"/>
</dbReference>
<keyword evidence="1" id="KW-0678">Repressor</keyword>
<dbReference type="GO" id="GO:0000976">
    <property type="term" value="F:transcription cis-regulatory region binding"/>
    <property type="evidence" value="ECO:0007669"/>
    <property type="project" value="TreeGrafter"/>
</dbReference>